<evidence type="ECO:0000313" key="3">
    <source>
        <dbReference type="EMBL" id="UOQ74701.1"/>
    </source>
</evidence>
<dbReference type="EMBL" id="CP095046">
    <property type="protein sequence ID" value="UOQ74701.1"/>
    <property type="molecule type" value="Genomic_DNA"/>
</dbReference>
<dbReference type="Proteomes" id="UP000831796">
    <property type="component" value="Chromosome"/>
</dbReference>
<sequence>MKSTFIVPQLLVAFALQAPSFAAPIAAPVATVFQQGSPAAQSAAILNRFEQGITGGLTTTQRDQIRQAAESYVRDRGSNQAGAQKQFEVTLQNVLNPSIYNDVYLANRNYFLSGQGQRPQTGARTNVQEASAILTRFERGITGGLTTTQRDQIRQSAESYARDRAGDQAGAQKQFEITLQNVLNPSIYNDVYLANRDYFLSGRGQVNRTPRPGGNGGNGGGARQTQSTTAQAAAILNRFEQGITGGLTTTQRDQIRQAAESYARDRVGDQAGAQKQFEVTLQNVFNPSVYNDVYLANRNYFLSGQGQRPQSGTRTNVQEASAILTRFERGIPGGLTTTQRDQIRQAAESYARDRAGDQAGAQKQFEVTLQNVFNPSVYNDVYLPRRAYFLSGQGR</sequence>
<feature type="region of interest" description="Disordered" evidence="1">
    <location>
        <begin position="203"/>
        <end position="228"/>
    </location>
</feature>
<name>A0A8T9QE65_9BACT</name>
<gene>
    <name evidence="3" type="ORF">MUN79_12990</name>
</gene>
<proteinExistence type="predicted"/>
<evidence type="ECO:0000313" key="4">
    <source>
        <dbReference type="Proteomes" id="UP000831796"/>
    </source>
</evidence>
<dbReference type="KEGG" id="hcu:MUN79_12990"/>
<keyword evidence="4" id="KW-1185">Reference proteome</keyword>
<reference evidence="3" key="1">
    <citation type="submission" date="2022-04" db="EMBL/GenBank/DDBJ databases">
        <title>Hymenobacter sp. isolated from the air.</title>
        <authorList>
            <person name="Won M."/>
            <person name="Lee C.-M."/>
            <person name="Woen H.-Y."/>
            <person name="Kwon S.-W."/>
        </authorList>
    </citation>
    <scope>NUCLEOTIDE SEQUENCE</scope>
    <source>
        <strain evidence="3">5116S-3</strain>
    </source>
</reference>
<evidence type="ECO:0000256" key="1">
    <source>
        <dbReference type="SAM" id="MobiDB-lite"/>
    </source>
</evidence>
<keyword evidence="2" id="KW-0732">Signal</keyword>
<dbReference type="RefSeq" id="WP_244678038.1">
    <property type="nucleotide sequence ID" value="NZ_CP095046.1"/>
</dbReference>
<feature type="chain" id="PRO_5035793663" evidence="2">
    <location>
        <begin position="23"/>
        <end position="395"/>
    </location>
</feature>
<protein>
    <submittedName>
        <fullName evidence="3">Uncharacterized protein</fullName>
    </submittedName>
</protein>
<dbReference type="AlphaFoldDB" id="A0A8T9QE65"/>
<feature type="compositionally biased region" description="Gly residues" evidence="1">
    <location>
        <begin position="213"/>
        <end position="222"/>
    </location>
</feature>
<evidence type="ECO:0000256" key="2">
    <source>
        <dbReference type="SAM" id="SignalP"/>
    </source>
</evidence>
<feature type="signal peptide" evidence="2">
    <location>
        <begin position="1"/>
        <end position="22"/>
    </location>
</feature>
<accession>A0A8T9QE65</accession>
<organism evidence="3 4">
    <name type="scientific">Hymenobacter cellulosilyticus</name>
    <dbReference type="NCBI Taxonomy" id="2932248"/>
    <lineage>
        <taxon>Bacteria</taxon>
        <taxon>Pseudomonadati</taxon>
        <taxon>Bacteroidota</taxon>
        <taxon>Cytophagia</taxon>
        <taxon>Cytophagales</taxon>
        <taxon>Hymenobacteraceae</taxon>
        <taxon>Hymenobacter</taxon>
    </lineage>
</organism>